<reference evidence="1" key="1">
    <citation type="submission" date="2019-10" db="EMBL/GenBank/DDBJ databases">
        <authorList>
            <consortium name="DOE Joint Genome Institute"/>
            <person name="Kuo A."/>
            <person name="Miyauchi S."/>
            <person name="Kiss E."/>
            <person name="Drula E."/>
            <person name="Kohler A."/>
            <person name="Sanchez-Garcia M."/>
            <person name="Andreopoulos B."/>
            <person name="Barry K.W."/>
            <person name="Bonito G."/>
            <person name="Buee M."/>
            <person name="Carver A."/>
            <person name="Chen C."/>
            <person name="Cichocki N."/>
            <person name="Clum A."/>
            <person name="Culley D."/>
            <person name="Crous P.W."/>
            <person name="Fauchery L."/>
            <person name="Girlanda M."/>
            <person name="Hayes R."/>
            <person name="Keri Z."/>
            <person name="Labutti K."/>
            <person name="Lipzen A."/>
            <person name="Lombard V."/>
            <person name="Magnuson J."/>
            <person name="Maillard F."/>
            <person name="Morin E."/>
            <person name="Murat C."/>
            <person name="Nolan M."/>
            <person name="Ohm R."/>
            <person name="Pangilinan J."/>
            <person name="Pereira M."/>
            <person name="Perotto S."/>
            <person name="Peter M."/>
            <person name="Riley R."/>
            <person name="Sitrit Y."/>
            <person name="Stielow B."/>
            <person name="Szollosi G."/>
            <person name="Zifcakova L."/>
            <person name="Stursova M."/>
            <person name="Spatafora J.W."/>
            <person name="Tedersoo L."/>
            <person name="Vaario L.-M."/>
            <person name="Yamada A."/>
            <person name="Yan M."/>
            <person name="Wang P."/>
            <person name="Xu J."/>
            <person name="Bruns T."/>
            <person name="Baldrian P."/>
            <person name="Vilgalys R."/>
            <person name="Henrissat B."/>
            <person name="Grigoriev I.V."/>
            <person name="Hibbett D."/>
            <person name="Nagy L.G."/>
            <person name="Martin F.M."/>
        </authorList>
    </citation>
    <scope>NUCLEOTIDE SEQUENCE</scope>
    <source>
        <strain evidence="1">P2</strain>
    </source>
</reference>
<dbReference type="EMBL" id="MU117978">
    <property type="protein sequence ID" value="KAF9651111.1"/>
    <property type="molecule type" value="Genomic_DNA"/>
</dbReference>
<accession>A0ACB6ZN70</accession>
<protein>
    <submittedName>
        <fullName evidence="1">Uncharacterized protein</fullName>
    </submittedName>
</protein>
<sequence>MNEEDSEEFSDEDATPVGGPSIITFRDPGKKSEASASDRSLKKAFMSSKVSKLRQEITKPTNKTKPSEDDDLDLSNQQNDALLHKLVHAQLLSGVRNSDELNLTGAQRRRALEGRVLELAEKSKIGKGESLVRKAERTKAAKRVRLGIEAKQKARVKQKLEEAKDLGNYHPTLKRTWEDETESRPSRRDRGLKMGVGRFKGGVLKLSRSEIQSVAGRPSGLRVGGKGRRASRKLNH</sequence>
<reference evidence="1" key="2">
    <citation type="journal article" date="2020" name="Nat. Commun.">
        <title>Large-scale genome sequencing of mycorrhizal fungi provides insights into the early evolution of symbiotic traits.</title>
        <authorList>
            <person name="Miyauchi S."/>
            <person name="Kiss E."/>
            <person name="Kuo A."/>
            <person name="Drula E."/>
            <person name="Kohler A."/>
            <person name="Sanchez-Garcia M."/>
            <person name="Morin E."/>
            <person name="Andreopoulos B."/>
            <person name="Barry K.W."/>
            <person name="Bonito G."/>
            <person name="Buee M."/>
            <person name="Carver A."/>
            <person name="Chen C."/>
            <person name="Cichocki N."/>
            <person name="Clum A."/>
            <person name="Culley D."/>
            <person name="Crous P.W."/>
            <person name="Fauchery L."/>
            <person name="Girlanda M."/>
            <person name="Hayes R.D."/>
            <person name="Keri Z."/>
            <person name="LaButti K."/>
            <person name="Lipzen A."/>
            <person name="Lombard V."/>
            <person name="Magnuson J."/>
            <person name="Maillard F."/>
            <person name="Murat C."/>
            <person name="Nolan M."/>
            <person name="Ohm R.A."/>
            <person name="Pangilinan J."/>
            <person name="Pereira M.F."/>
            <person name="Perotto S."/>
            <person name="Peter M."/>
            <person name="Pfister S."/>
            <person name="Riley R."/>
            <person name="Sitrit Y."/>
            <person name="Stielow J.B."/>
            <person name="Szollosi G."/>
            <person name="Zifcakova L."/>
            <person name="Stursova M."/>
            <person name="Spatafora J.W."/>
            <person name="Tedersoo L."/>
            <person name="Vaario L.M."/>
            <person name="Yamada A."/>
            <person name="Yan M."/>
            <person name="Wang P."/>
            <person name="Xu J."/>
            <person name="Bruns T."/>
            <person name="Baldrian P."/>
            <person name="Vilgalys R."/>
            <person name="Dunand C."/>
            <person name="Henrissat B."/>
            <person name="Grigoriev I.V."/>
            <person name="Hibbett D."/>
            <person name="Nagy L.G."/>
            <person name="Martin F.M."/>
        </authorList>
    </citation>
    <scope>NUCLEOTIDE SEQUENCE</scope>
    <source>
        <strain evidence="1">P2</strain>
    </source>
</reference>
<comment type="caution">
    <text evidence="1">The sequence shown here is derived from an EMBL/GenBank/DDBJ whole genome shotgun (WGS) entry which is preliminary data.</text>
</comment>
<organism evidence="1 2">
    <name type="scientific">Thelephora ganbajun</name>
    <name type="common">Ganba fungus</name>
    <dbReference type="NCBI Taxonomy" id="370292"/>
    <lineage>
        <taxon>Eukaryota</taxon>
        <taxon>Fungi</taxon>
        <taxon>Dikarya</taxon>
        <taxon>Basidiomycota</taxon>
        <taxon>Agaricomycotina</taxon>
        <taxon>Agaricomycetes</taxon>
        <taxon>Thelephorales</taxon>
        <taxon>Thelephoraceae</taxon>
        <taxon>Thelephora</taxon>
    </lineage>
</organism>
<gene>
    <name evidence="1" type="ORF">BDM02DRAFT_965243</name>
</gene>
<proteinExistence type="predicted"/>
<keyword evidence="2" id="KW-1185">Reference proteome</keyword>
<evidence type="ECO:0000313" key="1">
    <source>
        <dbReference type="EMBL" id="KAF9651111.1"/>
    </source>
</evidence>
<dbReference type="Proteomes" id="UP000886501">
    <property type="component" value="Unassembled WGS sequence"/>
</dbReference>
<evidence type="ECO:0000313" key="2">
    <source>
        <dbReference type="Proteomes" id="UP000886501"/>
    </source>
</evidence>
<name>A0ACB6ZN70_THEGA</name>